<comment type="similarity">
    <text evidence="3">Belongs to the PNP/MTAP phosphorylase family. MTAP subfamily.</text>
</comment>
<dbReference type="SUPFAM" id="SSF53167">
    <property type="entry name" value="Purine and uridine phosphorylases"/>
    <property type="match status" value="1"/>
</dbReference>
<sequence>MEKMIGVIGGSGVYQIDGLEGAEWVTVDTPFGAPSDQVLTGTLHGVKMAFLPRHGRGHVETPTTVPYRANIAAMKQLGVTDLVAVSAVGSLKEAYAPGDFLIVDQYIDRTFAREKSFFGPGMVGHVSVAHPVCADLSAACAEAARKTGVKVHEGGTYVAMEGPQFSTKAESELYRQWGADVIGMTGMPEVKLAREAELHYACVAMITDFDCWHPDHDAVDVAQVVAVAMKNASKARDLVAALPALLKGAAGECTTGCTRALDSAIMTAPDKRSAEMKEKLKTIAGRVLDL</sequence>
<feature type="domain" description="Nucleoside phosphorylase" evidence="4">
    <location>
        <begin position="5"/>
        <end position="241"/>
    </location>
</feature>
<dbReference type="Proteomes" id="UP000242224">
    <property type="component" value="Unassembled WGS sequence"/>
</dbReference>
<comment type="subunit">
    <text evidence="3">Homohexamer. Dimer of a homotrimer.</text>
</comment>
<accession>A0ABX3MPX8</accession>
<reference evidence="5 6" key="1">
    <citation type="submission" date="2016-11" db="EMBL/GenBank/DDBJ databases">
        <title>A multilocus sequence analysis scheme for characterization of bacteria in the genus Thioclava.</title>
        <authorList>
            <person name="Liu Y."/>
            <person name="Shao Z."/>
        </authorList>
    </citation>
    <scope>NUCLEOTIDE SEQUENCE [LARGE SCALE GENOMIC DNA]</scope>
    <source>
        <strain evidence="5 6">11.10-0-13</strain>
    </source>
</reference>
<feature type="binding site" evidence="3">
    <location>
        <begin position="53"/>
        <end position="54"/>
    </location>
    <ligand>
        <name>phosphate</name>
        <dbReference type="ChEBI" id="CHEBI:43474"/>
    </ligand>
</feature>
<name>A0ABX3MPX8_9RHOB</name>
<feature type="binding site" evidence="3">
    <location>
        <position position="11"/>
    </location>
    <ligand>
        <name>phosphate</name>
        <dbReference type="ChEBI" id="CHEBI:43474"/>
    </ligand>
</feature>
<feature type="site" description="Important for substrate specificity" evidence="3">
    <location>
        <position position="221"/>
    </location>
</feature>
<comment type="function">
    <text evidence="3">Catalyzes the reversible phosphorylation of S-methyl-5'-thioadenosine (MTA) to adenine and 5-methylthioribose-1-phosphate. Involved in the breakdown of MTA, a major by-product of polyamine biosynthesis. Responsible for the first step in the methionine salvage pathway after MTA has been generated from S-adenosylmethionine. Has broad substrate specificity with 6-aminopurine nucleosides as preferred substrates.</text>
</comment>
<dbReference type="EC" id="2.4.2.28" evidence="3"/>
<keyword evidence="1 3" id="KW-0328">Glycosyltransferase</keyword>
<feature type="site" description="Important for substrate specificity" evidence="3">
    <location>
        <position position="166"/>
    </location>
</feature>
<evidence type="ECO:0000256" key="2">
    <source>
        <dbReference type="ARBA" id="ARBA00022679"/>
    </source>
</evidence>
<evidence type="ECO:0000256" key="3">
    <source>
        <dbReference type="HAMAP-Rule" id="MF_01963"/>
    </source>
</evidence>
<dbReference type="PANTHER" id="PTHR42679:SF2">
    <property type="entry name" value="S-METHYL-5'-THIOADENOSINE PHOSPHORYLASE"/>
    <property type="match status" value="1"/>
</dbReference>
<dbReference type="RefSeq" id="WP_078573793.1">
    <property type="nucleotide sequence ID" value="NZ_MPZS01000001.1"/>
</dbReference>
<dbReference type="InterPro" id="IPR010044">
    <property type="entry name" value="MTAP"/>
</dbReference>
<dbReference type="Gene3D" id="3.40.50.1580">
    <property type="entry name" value="Nucleoside phosphorylase domain"/>
    <property type="match status" value="1"/>
</dbReference>
<dbReference type="EMBL" id="MPZS01000001">
    <property type="protein sequence ID" value="OOY13596.1"/>
    <property type="molecule type" value="Genomic_DNA"/>
</dbReference>
<keyword evidence="3" id="KW-0660">Purine salvage</keyword>
<protein>
    <recommendedName>
        <fullName evidence="3">S-methyl-5'-thioadenosine phosphorylase</fullName>
        <ecNumber evidence="3">2.4.2.28</ecNumber>
    </recommendedName>
    <alternativeName>
        <fullName evidence="3">5'-methylthioadenosine phosphorylase</fullName>
        <shortName evidence="3">MTA phosphorylase</shortName>
        <shortName evidence="3">MTAP</shortName>
    </alternativeName>
</protein>
<comment type="catalytic activity">
    <reaction evidence="3">
        <text>S-methyl-5'-thioadenosine + phosphate = 5-(methylsulfanyl)-alpha-D-ribose 1-phosphate + adenine</text>
        <dbReference type="Rhea" id="RHEA:11852"/>
        <dbReference type="ChEBI" id="CHEBI:16708"/>
        <dbReference type="ChEBI" id="CHEBI:17509"/>
        <dbReference type="ChEBI" id="CHEBI:43474"/>
        <dbReference type="ChEBI" id="CHEBI:58533"/>
        <dbReference type="EC" id="2.4.2.28"/>
    </reaction>
</comment>
<comment type="caution">
    <text evidence="5">The sequence shown here is derived from an EMBL/GenBank/DDBJ whole genome shotgun (WGS) entry which is preliminary data.</text>
</comment>
<dbReference type="InterPro" id="IPR035994">
    <property type="entry name" value="Nucleoside_phosphorylase_sf"/>
</dbReference>
<dbReference type="NCBIfam" id="TIGR01694">
    <property type="entry name" value="MTAP"/>
    <property type="match status" value="1"/>
</dbReference>
<dbReference type="NCBIfam" id="NF006492">
    <property type="entry name" value="PRK08931.1"/>
    <property type="match status" value="1"/>
</dbReference>
<dbReference type="CDD" id="cd09010">
    <property type="entry name" value="MTAP_SsMTAPII_like_MTIP"/>
    <property type="match status" value="1"/>
</dbReference>
<feature type="binding site" evidence="3">
    <location>
        <begin position="208"/>
        <end position="210"/>
    </location>
    <ligand>
        <name>substrate</name>
    </ligand>
</feature>
<evidence type="ECO:0000313" key="5">
    <source>
        <dbReference type="EMBL" id="OOY13596.1"/>
    </source>
</evidence>
<feature type="binding site" evidence="3">
    <location>
        <position position="185"/>
    </location>
    <ligand>
        <name>phosphate</name>
        <dbReference type="ChEBI" id="CHEBI:43474"/>
    </ligand>
</feature>
<keyword evidence="6" id="KW-1185">Reference proteome</keyword>
<dbReference type="HAMAP" id="MF_01963">
    <property type="entry name" value="MTAP"/>
    <property type="match status" value="1"/>
</dbReference>
<gene>
    <name evidence="3" type="primary">mtnP</name>
    <name evidence="5" type="ORF">BMG00_07455</name>
</gene>
<evidence type="ECO:0000259" key="4">
    <source>
        <dbReference type="Pfam" id="PF01048"/>
    </source>
</evidence>
<comment type="pathway">
    <text evidence="3">Amino-acid biosynthesis; L-methionine biosynthesis via salvage pathway; S-methyl-5-thio-alpha-D-ribose 1-phosphate from S-methyl-5'-thioadenosine (phosphorylase route): step 1/1.</text>
</comment>
<organism evidence="5 6">
    <name type="scientific">Thioclava marina</name>
    <dbReference type="NCBI Taxonomy" id="1915077"/>
    <lineage>
        <taxon>Bacteria</taxon>
        <taxon>Pseudomonadati</taxon>
        <taxon>Pseudomonadota</taxon>
        <taxon>Alphaproteobacteria</taxon>
        <taxon>Rhodobacterales</taxon>
        <taxon>Paracoccaceae</taxon>
        <taxon>Thioclava</taxon>
    </lineage>
</organism>
<proteinExistence type="inferred from homology"/>
<dbReference type="InterPro" id="IPR000845">
    <property type="entry name" value="Nucleoside_phosphorylase_d"/>
</dbReference>
<dbReference type="PANTHER" id="PTHR42679">
    <property type="entry name" value="S-METHYL-5'-THIOADENOSINE PHOSPHORYLASE"/>
    <property type="match status" value="1"/>
</dbReference>
<keyword evidence="2 3" id="KW-0808">Transferase</keyword>
<evidence type="ECO:0000256" key="1">
    <source>
        <dbReference type="ARBA" id="ARBA00022676"/>
    </source>
</evidence>
<feature type="binding site" evidence="3">
    <location>
        <begin position="86"/>
        <end position="87"/>
    </location>
    <ligand>
        <name>phosphate</name>
        <dbReference type="ChEBI" id="CHEBI:43474"/>
    </ligand>
</feature>
<evidence type="ECO:0000313" key="6">
    <source>
        <dbReference type="Proteomes" id="UP000242224"/>
    </source>
</evidence>
<feature type="binding site" evidence="3">
    <location>
        <position position="184"/>
    </location>
    <ligand>
        <name>substrate</name>
    </ligand>
</feature>
<dbReference type="Pfam" id="PF01048">
    <property type="entry name" value="PNP_UDP_1"/>
    <property type="match status" value="1"/>
</dbReference>